<gene>
    <name evidence="1" type="ORF">ANCCAN_16028</name>
</gene>
<reference evidence="1 2" key="1">
    <citation type="submission" date="2014-10" db="EMBL/GenBank/DDBJ databases">
        <title>Draft genome of the hookworm Ancylostoma caninum.</title>
        <authorList>
            <person name="Mitreva M."/>
        </authorList>
    </citation>
    <scope>NUCLEOTIDE SEQUENCE [LARGE SCALE GENOMIC DNA]</scope>
    <source>
        <strain evidence="1 2">Baltimore</strain>
    </source>
</reference>
<comment type="caution">
    <text evidence="1">The sequence shown here is derived from an EMBL/GenBank/DDBJ whole genome shotgun (WGS) entry which is preliminary data.</text>
</comment>
<keyword evidence="2" id="KW-1185">Reference proteome</keyword>
<evidence type="ECO:0000313" key="2">
    <source>
        <dbReference type="Proteomes" id="UP000252519"/>
    </source>
</evidence>
<organism evidence="1 2">
    <name type="scientific">Ancylostoma caninum</name>
    <name type="common">Dog hookworm</name>
    <dbReference type="NCBI Taxonomy" id="29170"/>
    <lineage>
        <taxon>Eukaryota</taxon>
        <taxon>Metazoa</taxon>
        <taxon>Ecdysozoa</taxon>
        <taxon>Nematoda</taxon>
        <taxon>Chromadorea</taxon>
        <taxon>Rhabditida</taxon>
        <taxon>Rhabditina</taxon>
        <taxon>Rhabditomorpha</taxon>
        <taxon>Strongyloidea</taxon>
        <taxon>Ancylostomatidae</taxon>
        <taxon>Ancylostomatinae</taxon>
        <taxon>Ancylostoma</taxon>
    </lineage>
</organism>
<evidence type="ECO:0000313" key="1">
    <source>
        <dbReference type="EMBL" id="RCN38083.1"/>
    </source>
</evidence>
<name>A0A368G0T6_ANCCA</name>
<proteinExistence type="predicted"/>
<accession>A0A368G0T6</accession>
<dbReference type="Proteomes" id="UP000252519">
    <property type="component" value="Unassembled WGS sequence"/>
</dbReference>
<dbReference type="EMBL" id="JOJR01000424">
    <property type="protein sequence ID" value="RCN38083.1"/>
    <property type="molecule type" value="Genomic_DNA"/>
</dbReference>
<sequence>MAHVKAVDGEDSVWKAEMERQHVKKWRIMSASVENEHTLRHYVCLRVVPKDVLNCYAPLKVNGVESNAKAVQRSTSSIVLDERHGYQKRSTQS</sequence>
<protein>
    <submittedName>
        <fullName evidence="1">Uncharacterized protein</fullName>
    </submittedName>
</protein>
<dbReference type="AlphaFoldDB" id="A0A368G0T6"/>